<dbReference type="InterPro" id="IPR052898">
    <property type="entry name" value="ACAD10-like"/>
</dbReference>
<dbReference type="OrthoDB" id="3806873at2"/>
<protein>
    <submittedName>
        <fullName evidence="2">Aminoglycoside phosphotransferase (APT) family kinase protein</fullName>
    </submittedName>
</protein>
<evidence type="ECO:0000313" key="2">
    <source>
        <dbReference type="EMBL" id="TQM09008.1"/>
    </source>
</evidence>
<dbReference type="Gene3D" id="3.90.1200.10">
    <property type="match status" value="1"/>
</dbReference>
<dbReference type="CDD" id="cd05154">
    <property type="entry name" value="ACAD10_11_N-like"/>
    <property type="match status" value="1"/>
</dbReference>
<dbReference type="GO" id="GO:0016301">
    <property type="term" value="F:kinase activity"/>
    <property type="evidence" value="ECO:0007669"/>
    <property type="project" value="UniProtKB-KW"/>
</dbReference>
<dbReference type="PANTHER" id="PTHR47829:SF1">
    <property type="entry name" value="HAD FAMILY PHOSPHATASE"/>
    <property type="match status" value="1"/>
</dbReference>
<dbReference type="RefSeq" id="WP_142056897.1">
    <property type="nucleotide sequence ID" value="NZ_VFPA01000003.1"/>
</dbReference>
<sequence length="342" mass="37252">MTGRDLPGLDLGRLRAHLDAERPGMVRGELRGHLVAGGRSNLTYEVGDGHSTWIVRRPPLGHVLATAHDMAREHRVITALRDTAVPVPRTFALCTDPDVIGAPFYVMEKVEGVPYRTADELARFGPDEVRAIALRLVDTLAELHAVDPAGVGLGDFGRPDGYLARQVKRWKQQLDASRSRDLAGADALHRRLAESVPEQQPAAIVHGDYRLDNVLVDDGQVRAVLDWEMATIGDPLADVGLLLVYQRRHELGGTFVGGVATASGFPSPQEVVARYAERSGRDLSRLGFYLALGYFKSAVICEGIHYRYQQGQTVGEGFDTVGRAVEPLLAAGLQSIDQGGRR</sequence>
<keyword evidence="2" id="KW-0808">Transferase</keyword>
<dbReference type="InterPro" id="IPR002575">
    <property type="entry name" value="Aminoglycoside_PTrfase"/>
</dbReference>
<dbReference type="EMBL" id="VFPA01000003">
    <property type="protein sequence ID" value="TQM09008.1"/>
    <property type="molecule type" value="Genomic_DNA"/>
</dbReference>
<dbReference type="InterPro" id="IPR041726">
    <property type="entry name" value="ACAD10_11_N"/>
</dbReference>
<reference evidence="2 3" key="1">
    <citation type="submission" date="2019-06" db="EMBL/GenBank/DDBJ databases">
        <title>Sequencing the genomes of 1000 actinobacteria strains.</title>
        <authorList>
            <person name="Klenk H.-P."/>
        </authorList>
    </citation>
    <scope>NUCLEOTIDE SEQUENCE [LARGE SCALE GENOMIC DNA]</scope>
    <source>
        <strain evidence="2 3">DSM 45301</strain>
    </source>
</reference>
<dbReference type="SUPFAM" id="SSF56112">
    <property type="entry name" value="Protein kinase-like (PK-like)"/>
    <property type="match status" value="1"/>
</dbReference>
<dbReference type="AlphaFoldDB" id="A0A543DI35"/>
<accession>A0A543DI35</accession>
<keyword evidence="3" id="KW-1185">Reference proteome</keyword>
<dbReference type="InterPro" id="IPR011009">
    <property type="entry name" value="Kinase-like_dom_sf"/>
</dbReference>
<dbReference type="PANTHER" id="PTHR47829">
    <property type="entry name" value="HYDROLASE, PUTATIVE (AFU_ORTHOLOGUE AFUA_1G12880)-RELATED"/>
    <property type="match status" value="1"/>
</dbReference>
<evidence type="ECO:0000259" key="1">
    <source>
        <dbReference type="Pfam" id="PF01636"/>
    </source>
</evidence>
<organism evidence="2 3">
    <name type="scientific">Pseudonocardia kunmingensis</name>
    <dbReference type="NCBI Taxonomy" id="630975"/>
    <lineage>
        <taxon>Bacteria</taxon>
        <taxon>Bacillati</taxon>
        <taxon>Actinomycetota</taxon>
        <taxon>Actinomycetes</taxon>
        <taxon>Pseudonocardiales</taxon>
        <taxon>Pseudonocardiaceae</taxon>
        <taxon>Pseudonocardia</taxon>
    </lineage>
</organism>
<dbReference type="Pfam" id="PF01636">
    <property type="entry name" value="APH"/>
    <property type="match status" value="1"/>
</dbReference>
<feature type="domain" description="Aminoglycoside phosphotransferase" evidence="1">
    <location>
        <begin position="34"/>
        <end position="266"/>
    </location>
</feature>
<proteinExistence type="predicted"/>
<keyword evidence="2" id="KW-0418">Kinase</keyword>
<dbReference type="Proteomes" id="UP000315677">
    <property type="component" value="Unassembled WGS sequence"/>
</dbReference>
<dbReference type="Gene3D" id="3.30.200.20">
    <property type="entry name" value="Phosphorylase Kinase, domain 1"/>
    <property type="match status" value="1"/>
</dbReference>
<gene>
    <name evidence="2" type="ORF">FB558_4749</name>
</gene>
<name>A0A543DI35_9PSEU</name>
<evidence type="ECO:0000313" key="3">
    <source>
        <dbReference type="Proteomes" id="UP000315677"/>
    </source>
</evidence>
<comment type="caution">
    <text evidence="2">The sequence shown here is derived from an EMBL/GenBank/DDBJ whole genome shotgun (WGS) entry which is preliminary data.</text>
</comment>